<proteinExistence type="predicted"/>
<keyword evidence="2" id="KW-1185">Reference proteome</keyword>
<dbReference type="AlphaFoldDB" id="A0A9P0CR97"/>
<protein>
    <submittedName>
        <fullName evidence="1">Uncharacterized protein</fullName>
    </submittedName>
</protein>
<reference evidence="1" key="1">
    <citation type="submission" date="2022-01" db="EMBL/GenBank/DDBJ databases">
        <authorList>
            <person name="King R."/>
        </authorList>
    </citation>
    <scope>NUCLEOTIDE SEQUENCE</scope>
</reference>
<sequence>MTYVAQRKAEEKEKPLCYSTYCKLFRETGSKIKNQSIDTCKTCARLTNELKCTSTEKEWNEKALEKEKHLELTEKAYNLTKVDKERASHSQNERILVFVLQQNLPTLSLTTGEVYYKRQL</sequence>
<evidence type="ECO:0000313" key="2">
    <source>
        <dbReference type="Proteomes" id="UP001153636"/>
    </source>
</evidence>
<organism evidence="1 2">
    <name type="scientific">Psylliodes chrysocephalus</name>
    <dbReference type="NCBI Taxonomy" id="3402493"/>
    <lineage>
        <taxon>Eukaryota</taxon>
        <taxon>Metazoa</taxon>
        <taxon>Ecdysozoa</taxon>
        <taxon>Arthropoda</taxon>
        <taxon>Hexapoda</taxon>
        <taxon>Insecta</taxon>
        <taxon>Pterygota</taxon>
        <taxon>Neoptera</taxon>
        <taxon>Endopterygota</taxon>
        <taxon>Coleoptera</taxon>
        <taxon>Polyphaga</taxon>
        <taxon>Cucujiformia</taxon>
        <taxon>Chrysomeloidea</taxon>
        <taxon>Chrysomelidae</taxon>
        <taxon>Galerucinae</taxon>
        <taxon>Alticini</taxon>
        <taxon>Psylliodes</taxon>
    </lineage>
</organism>
<dbReference type="EMBL" id="OV651825">
    <property type="protein sequence ID" value="CAH1102791.1"/>
    <property type="molecule type" value="Genomic_DNA"/>
</dbReference>
<evidence type="ECO:0000313" key="1">
    <source>
        <dbReference type="EMBL" id="CAH1102791.1"/>
    </source>
</evidence>
<gene>
    <name evidence="1" type="ORF">PSYICH_LOCUS3759</name>
</gene>
<dbReference type="Proteomes" id="UP001153636">
    <property type="component" value="Chromosome 13"/>
</dbReference>
<accession>A0A9P0CR97</accession>
<name>A0A9P0CR97_9CUCU</name>